<reference evidence="3 4" key="1">
    <citation type="submission" date="2024-08" db="EMBL/GenBank/DDBJ databases">
        <title>Draft Genome Sequence of Legionella lytica strain DSB2004, Isolated From a Fire Sprinkler System.</title>
        <authorList>
            <person name="Everhart A.D."/>
            <person name="Kidane D.T."/>
            <person name="Farone A.L."/>
            <person name="Farone M.B."/>
        </authorList>
    </citation>
    <scope>NUCLEOTIDE SEQUENCE [LARGE SCALE GENOMIC DNA]</scope>
    <source>
        <strain evidence="3 4">DSB2004</strain>
    </source>
</reference>
<evidence type="ECO:0000259" key="2">
    <source>
        <dbReference type="Pfam" id="PF13614"/>
    </source>
</evidence>
<protein>
    <submittedName>
        <fullName evidence="3">ParA family protein</fullName>
    </submittedName>
</protein>
<dbReference type="Gene3D" id="3.40.50.300">
    <property type="entry name" value="P-loop containing nucleotide triphosphate hydrolases"/>
    <property type="match status" value="1"/>
</dbReference>
<dbReference type="EMBL" id="JBGORX010000005">
    <property type="protein sequence ID" value="MFJ1269363.1"/>
    <property type="molecule type" value="Genomic_DNA"/>
</dbReference>
<dbReference type="SUPFAM" id="SSF52540">
    <property type="entry name" value="P-loop containing nucleoside triphosphate hydrolases"/>
    <property type="match status" value="1"/>
</dbReference>
<evidence type="ECO:0000256" key="1">
    <source>
        <dbReference type="SAM" id="MobiDB-lite"/>
    </source>
</evidence>
<dbReference type="PANTHER" id="PTHR13696">
    <property type="entry name" value="P-LOOP CONTAINING NUCLEOSIDE TRIPHOSPHATE HYDROLASE"/>
    <property type="match status" value="1"/>
</dbReference>
<keyword evidence="4" id="KW-1185">Reference proteome</keyword>
<comment type="caution">
    <text evidence="3">The sequence shown here is derived from an EMBL/GenBank/DDBJ whole genome shotgun (WGS) entry which is preliminary data.</text>
</comment>
<dbReference type="CDD" id="cd02042">
    <property type="entry name" value="ParAB_family"/>
    <property type="match status" value="1"/>
</dbReference>
<gene>
    <name evidence="3" type="ORF">ACD661_12415</name>
</gene>
<dbReference type="InterPro" id="IPR050678">
    <property type="entry name" value="DNA_Partitioning_ATPase"/>
</dbReference>
<dbReference type="InterPro" id="IPR025669">
    <property type="entry name" value="AAA_dom"/>
</dbReference>
<name>A0ABW8D9H0_9GAMM</name>
<dbReference type="InterPro" id="IPR027417">
    <property type="entry name" value="P-loop_NTPase"/>
</dbReference>
<sequence>MATKKPKVLVVANNKGGVGKSLISQLISTYIAFKKNKKVLVLDFDPQGNMSYRFLRDTRIRDMSSYKPPLHPDYDPNNPDDDGWDGRSSALDMWTENPVVPYPTDLENLDILPSDAGLIKDIEAFEYSDSLESIVQRPYDFFAMDEFIDCGYDLILIDTPPAKGPLTQSAIRAATHVLIPLELSNKSLQGLAGMVDLVNRQNVYRPSNSQAKIIGLLKNKVDYNKRTPQNRIIDTIMSNPMLSQLLIDEIEVHDSPRAVDIDEDQAPISAPYTELKDNDRFAIEALALGEFVYKKVLGDKERVHQKETNGELINVESE</sequence>
<accession>A0ABW8D9H0</accession>
<dbReference type="Pfam" id="PF13614">
    <property type="entry name" value="AAA_31"/>
    <property type="match status" value="1"/>
</dbReference>
<feature type="domain" description="AAA" evidence="2">
    <location>
        <begin position="7"/>
        <end position="200"/>
    </location>
</feature>
<organism evidence="3 4">
    <name type="scientific">Legionella lytica</name>
    <dbReference type="NCBI Taxonomy" id="96232"/>
    <lineage>
        <taxon>Bacteria</taxon>
        <taxon>Pseudomonadati</taxon>
        <taxon>Pseudomonadota</taxon>
        <taxon>Gammaproteobacteria</taxon>
        <taxon>Legionellales</taxon>
        <taxon>Legionellaceae</taxon>
        <taxon>Legionella</taxon>
    </lineage>
</organism>
<evidence type="ECO:0000313" key="4">
    <source>
        <dbReference type="Proteomes" id="UP001615550"/>
    </source>
</evidence>
<dbReference type="Proteomes" id="UP001615550">
    <property type="component" value="Unassembled WGS sequence"/>
</dbReference>
<feature type="region of interest" description="Disordered" evidence="1">
    <location>
        <begin position="66"/>
        <end position="85"/>
    </location>
</feature>
<dbReference type="PANTHER" id="PTHR13696:SF52">
    <property type="entry name" value="PARA FAMILY PROTEIN CT_582"/>
    <property type="match status" value="1"/>
</dbReference>
<dbReference type="RefSeq" id="WP_400188186.1">
    <property type="nucleotide sequence ID" value="NZ_JBGORX010000005.1"/>
</dbReference>
<proteinExistence type="predicted"/>
<evidence type="ECO:0000313" key="3">
    <source>
        <dbReference type="EMBL" id="MFJ1269363.1"/>
    </source>
</evidence>